<dbReference type="Proteomes" id="UP000268291">
    <property type="component" value="Unassembled WGS sequence"/>
</dbReference>
<evidence type="ECO:0000256" key="4">
    <source>
        <dbReference type="ARBA" id="ARBA00022840"/>
    </source>
</evidence>
<dbReference type="OrthoDB" id="9805029at2"/>
<evidence type="ECO:0000313" key="6">
    <source>
        <dbReference type="EMBL" id="PSL37541.1"/>
    </source>
</evidence>
<dbReference type="InterPro" id="IPR050107">
    <property type="entry name" value="ABC_carbohydrate_import_ATPase"/>
</dbReference>
<gene>
    <name evidence="6" type="ORF">CLV49_1148</name>
    <name evidence="7" type="ORF">ELQ93_14775</name>
</gene>
<keyword evidence="2" id="KW-0677">Repeat</keyword>
<evidence type="ECO:0000313" key="7">
    <source>
        <dbReference type="EMBL" id="RUQ84841.1"/>
    </source>
</evidence>
<keyword evidence="3" id="KW-0547">Nucleotide-binding</keyword>
<dbReference type="GO" id="GO:0005524">
    <property type="term" value="F:ATP binding"/>
    <property type="evidence" value="ECO:0007669"/>
    <property type="project" value="UniProtKB-KW"/>
</dbReference>
<dbReference type="InterPro" id="IPR027417">
    <property type="entry name" value="P-loop_NTPase"/>
</dbReference>
<reference evidence="7 9" key="2">
    <citation type="submission" date="2018-12" db="EMBL/GenBank/DDBJ databases">
        <authorList>
            <person name="hu s."/>
            <person name="Xu Y."/>
            <person name="Xu B."/>
            <person name="Li F."/>
        </authorList>
    </citation>
    <scope>NUCLEOTIDE SEQUENCE [LARGE SCALE GENOMIC DNA]</scope>
    <source>
        <strain evidence="7 9">KSW2-17</strain>
    </source>
</reference>
<accession>A0A2P8GUA9</accession>
<dbReference type="SMART" id="SM00382">
    <property type="entry name" value="AAA"/>
    <property type="match status" value="2"/>
</dbReference>
<dbReference type="EMBL" id="PYAU01000001">
    <property type="protein sequence ID" value="PSL37541.1"/>
    <property type="molecule type" value="Genomic_DNA"/>
</dbReference>
<keyword evidence="1" id="KW-0813">Transport</keyword>
<dbReference type="RefSeq" id="WP_106562668.1">
    <property type="nucleotide sequence ID" value="NZ_PYAU01000001.1"/>
</dbReference>
<name>A0A2P8GUA9_9MICO</name>
<sequence length="527" mass="56201">MPEAPSPDTLIVQGVSKRFGSTLAVDDASFTVGRGELIGIAGHNGAGKSTILKIVNGTIGADSGTVTIDGIVRPATDAVAHPEKLGVRTVYQELSLCASLRVDETAAIFDHSARGIRWRSAAWRNLRGVLDEMFPGHGIRPDARIHELSIARRQMIECASTMIDSSVPPRLVILDEPTSSLDASSTAGFYDYLQRKAAEGVSVIITTHRLQEMIDHLSRIYVMRDGRVLGEQPAATATKDSIVAAMGLASHEEPRPAAATAGGDLVTTTEAAPVTDGSVVVRLEQESTDGGTEVFEIRQGEIIGFAGLEGHGQLVALDAVYRAAGRRSSGRRPAAGHTRRTPHHAISVTGDAAYVSGDRGVRGILPLWSVETNISFSSLGRLTSGGLIRARAERDLAREWYGRLGIKGSPTDPITSLSGGTQQKALMARAMAVGSDLLLLEDPTRGVDQATKSEVYDLLRQQADEGQTIVWYSTENEELRNCDRVFVFRVGTIVATITGAEATEDTVIALSFGGRDGEPIDMDGALR</sequence>
<dbReference type="Proteomes" id="UP000241203">
    <property type="component" value="Unassembled WGS sequence"/>
</dbReference>
<keyword evidence="9" id="KW-1185">Reference proteome</keyword>
<dbReference type="Gene3D" id="3.40.50.300">
    <property type="entry name" value="P-loop containing nucleotide triphosphate hydrolases"/>
    <property type="match status" value="2"/>
</dbReference>
<feature type="domain" description="ABC transporter" evidence="5">
    <location>
        <begin position="274"/>
        <end position="515"/>
    </location>
</feature>
<evidence type="ECO:0000313" key="8">
    <source>
        <dbReference type="Proteomes" id="UP000241203"/>
    </source>
</evidence>
<protein>
    <submittedName>
        <fullName evidence="6">Monosaccharide ABC transporter ATP-binding protein (CUT2 family)</fullName>
    </submittedName>
    <submittedName>
        <fullName evidence="7">Sugar ABC transporter ATP-binding protein</fullName>
    </submittedName>
</protein>
<dbReference type="InterPro" id="IPR003439">
    <property type="entry name" value="ABC_transporter-like_ATP-bd"/>
</dbReference>
<dbReference type="PROSITE" id="PS50893">
    <property type="entry name" value="ABC_TRANSPORTER_2"/>
    <property type="match status" value="2"/>
</dbReference>
<comment type="caution">
    <text evidence="6">The sequence shown here is derived from an EMBL/GenBank/DDBJ whole genome shotgun (WGS) entry which is preliminary data.</text>
</comment>
<organism evidence="6 8">
    <name type="scientific">Labedella gwakjiensis</name>
    <dbReference type="NCBI Taxonomy" id="390269"/>
    <lineage>
        <taxon>Bacteria</taxon>
        <taxon>Bacillati</taxon>
        <taxon>Actinomycetota</taxon>
        <taxon>Actinomycetes</taxon>
        <taxon>Micrococcales</taxon>
        <taxon>Microbacteriaceae</taxon>
        <taxon>Labedella</taxon>
    </lineage>
</organism>
<dbReference type="SUPFAM" id="SSF52540">
    <property type="entry name" value="P-loop containing nucleoside triphosphate hydrolases"/>
    <property type="match status" value="2"/>
</dbReference>
<reference evidence="6 8" key="1">
    <citation type="submission" date="2018-03" db="EMBL/GenBank/DDBJ databases">
        <title>Genomic Encyclopedia of Archaeal and Bacterial Type Strains, Phase II (KMG-II): from individual species to whole genera.</title>
        <authorList>
            <person name="Goeker M."/>
        </authorList>
    </citation>
    <scope>NUCLEOTIDE SEQUENCE [LARGE SCALE GENOMIC DNA]</scope>
    <source>
        <strain evidence="6 8">DSM 21548</strain>
    </source>
</reference>
<dbReference type="EMBL" id="RZGY01000002">
    <property type="protein sequence ID" value="RUQ84841.1"/>
    <property type="molecule type" value="Genomic_DNA"/>
</dbReference>
<proteinExistence type="predicted"/>
<dbReference type="PANTHER" id="PTHR43790:SF9">
    <property type="entry name" value="GALACTOFURANOSE TRANSPORTER ATP-BINDING PROTEIN YTFR"/>
    <property type="match status" value="1"/>
</dbReference>
<evidence type="ECO:0000256" key="1">
    <source>
        <dbReference type="ARBA" id="ARBA00022448"/>
    </source>
</evidence>
<dbReference type="InterPro" id="IPR003593">
    <property type="entry name" value="AAA+_ATPase"/>
</dbReference>
<evidence type="ECO:0000259" key="5">
    <source>
        <dbReference type="PROSITE" id="PS50893"/>
    </source>
</evidence>
<dbReference type="PANTHER" id="PTHR43790">
    <property type="entry name" value="CARBOHYDRATE TRANSPORT ATP-BINDING PROTEIN MG119-RELATED"/>
    <property type="match status" value="1"/>
</dbReference>
<dbReference type="AlphaFoldDB" id="A0A2P8GUA9"/>
<evidence type="ECO:0000313" key="9">
    <source>
        <dbReference type="Proteomes" id="UP000268291"/>
    </source>
</evidence>
<dbReference type="GO" id="GO:0016887">
    <property type="term" value="F:ATP hydrolysis activity"/>
    <property type="evidence" value="ECO:0007669"/>
    <property type="project" value="InterPro"/>
</dbReference>
<keyword evidence="4 6" id="KW-0067">ATP-binding</keyword>
<evidence type="ECO:0000256" key="3">
    <source>
        <dbReference type="ARBA" id="ARBA00022741"/>
    </source>
</evidence>
<evidence type="ECO:0000256" key="2">
    <source>
        <dbReference type="ARBA" id="ARBA00022737"/>
    </source>
</evidence>
<dbReference type="Pfam" id="PF00005">
    <property type="entry name" value="ABC_tran"/>
    <property type="match status" value="2"/>
</dbReference>
<feature type="domain" description="ABC transporter" evidence="5">
    <location>
        <begin position="10"/>
        <end position="250"/>
    </location>
</feature>